<accession>T1KFA6</accession>
<keyword evidence="1" id="KW-0472">Membrane</keyword>
<proteinExistence type="predicted"/>
<keyword evidence="1" id="KW-1133">Transmembrane helix</keyword>
<evidence type="ECO:0000313" key="3">
    <source>
        <dbReference type="Proteomes" id="UP000015104"/>
    </source>
</evidence>
<dbReference type="EMBL" id="CAEY01000034">
    <property type="status" value="NOT_ANNOTATED_CDS"/>
    <property type="molecule type" value="Genomic_DNA"/>
</dbReference>
<feature type="transmembrane region" description="Helical" evidence="1">
    <location>
        <begin position="164"/>
        <end position="184"/>
    </location>
</feature>
<keyword evidence="3" id="KW-1185">Reference proteome</keyword>
<name>T1KFA6_TETUR</name>
<protein>
    <submittedName>
        <fullName evidence="2">Uncharacterized protein</fullName>
    </submittedName>
</protein>
<dbReference type="EnsemblMetazoa" id="tetur10g02440.1">
    <property type="protein sequence ID" value="tetur10g02440.1"/>
    <property type="gene ID" value="tetur10g02440"/>
</dbReference>
<feature type="transmembrane region" description="Helical" evidence="1">
    <location>
        <begin position="24"/>
        <end position="45"/>
    </location>
</feature>
<sequence>MEELVETKSRDHCVDRVTNILNDVFKCLCVLGFMIQLSYVLFRYAAFEYLTFTIFNVPDETKLPDFFFCSDFISFLNFTLLFQRYPQLLTAFGLSRVPLSTPQQSIKDQLLTRSSVRNVSIAITQYLSLRQVTECLYTTDELFGGLNIRHALNKKITDLCDFRLFYRAFMVCFVFVCSLDGPIITTTNDFYKDPVPPELFLLEFRQSFFRSVDYVFIGATLPTTLPVSPSCKMDVQTMTDYPRAFRYHLKTVQLNLLPPPYLTNCRNYARIKTDNNYTSRDGVLDECLTRKTVQITGCPHPLSLQSSHWDLPFAAECYERNYNNITYRKLINSIVDECFRLNSQPDCSRTAYFIQGRAPVAIFGDFGTFVLDSIVEPIISVDYEPKMTWLDCLVQIGSCLATWFGFSILIHIPKISRFLVHKLHFCVTCCEPSDQVLPKRKSIINSASHSLSMFPTSPGKKLFKPAEHPIRYISPTQSMIRRRSLLFNPNNRIIQTKKSATNSNKRQTRK</sequence>
<evidence type="ECO:0000256" key="1">
    <source>
        <dbReference type="SAM" id="Phobius"/>
    </source>
</evidence>
<dbReference type="HOGENOM" id="CLU_1186344_0_0_1"/>
<keyword evidence="1" id="KW-0812">Transmembrane</keyword>
<dbReference type="AlphaFoldDB" id="T1KFA6"/>
<evidence type="ECO:0000313" key="2">
    <source>
        <dbReference type="EnsemblMetazoa" id="tetur10g02440.1"/>
    </source>
</evidence>
<reference evidence="3" key="1">
    <citation type="submission" date="2011-08" db="EMBL/GenBank/DDBJ databases">
        <authorList>
            <person name="Rombauts S."/>
        </authorList>
    </citation>
    <scope>NUCLEOTIDE SEQUENCE</scope>
    <source>
        <strain evidence="3">London</strain>
    </source>
</reference>
<reference evidence="2" key="2">
    <citation type="submission" date="2015-06" db="UniProtKB">
        <authorList>
            <consortium name="EnsemblMetazoa"/>
        </authorList>
    </citation>
    <scope>IDENTIFICATION</scope>
</reference>
<dbReference type="Proteomes" id="UP000015104">
    <property type="component" value="Unassembled WGS sequence"/>
</dbReference>
<organism evidence="2 3">
    <name type="scientific">Tetranychus urticae</name>
    <name type="common">Two-spotted spider mite</name>
    <dbReference type="NCBI Taxonomy" id="32264"/>
    <lineage>
        <taxon>Eukaryota</taxon>
        <taxon>Metazoa</taxon>
        <taxon>Ecdysozoa</taxon>
        <taxon>Arthropoda</taxon>
        <taxon>Chelicerata</taxon>
        <taxon>Arachnida</taxon>
        <taxon>Acari</taxon>
        <taxon>Acariformes</taxon>
        <taxon>Trombidiformes</taxon>
        <taxon>Prostigmata</taxon>
        <taxon>Eleutherengona</taxon>
        <taxon>Raphignathae</taxon>
        <taxon>Tetranychoidea</taxon>
        <taxon>Tetranychidae</taxon>
        <taxon>Tetranychus</taxon>
    </lineage>
</organism>